<dbReference type="RefSeq" id="WP_138057986.1">
    <property type="nucleotide sequence ID" value="NZ_VAWE01000002.1"/>
</dbReference>
<dbReference type="OrthoDB" id="4517419at2"/>
<reference evidence="1 2" key="1">
    <citation type="submission" date="2019-05" db="EMBL/GenBank/DDBJ databases">
        <title>Streptomyces marianii sp. nov., a novel marine actinomycete from southern coast of India.</title>
        <authorList>
            <person name="Iniyan A.M."/>
            <person name="Wink J."/>
            <person name="Ramprasad E."/>
            <person name="Ramana C.V."/>
            <person name="Bunk B."/>
            <person name="Sproer C."/>
            <person name="Joseph F.-J.R.S."/>
            <person name="Vincent S.G.P."/>
        </authorList>
    </citation>
    <scope>NUCLEOTIDE SEQUENCE [LARGE SCALE GENOMIC DNA]</scope>
    <source>
        <strain evidence="1 2">ICN19</strain>
    </source>
</reference>
<proteinExistence type="predicted"/>
<dbReference type="Proteomes" id="UP000305921">
    <property type="component" value="Unassembled WGS sequence"/>
</dbReference>
<organism evidence="1 2">
    <name type="scientific">Streptomyces marianii</name>
    <dbReference type="NCBI Taxonomy" id="1817406"/>
    <lineage>
        <taxon>Bacteria</taxon>
        <taxon>Bacillati</taxon>
        <taxon>Actinomycetota</taxon>
        <taxon>Actinomycetes</taxon>
        <taxon>Kitasatosporales</taxon>
        <taxon>Streptomycetaceae</taxon>
        <taxon>Streptomyces</taxon>
    </lineage>
</organism>
<evidence type="ECO:0000313" key="2">
    <source>
        <dbReference type="Proteomes" id="UP000305921"/>
    </source>
</evidence>
<comment type="caution">
    <text evidence="1">The sequence shown here is derived from an EMBL/GenBank/DDBJ whole genome shotgun (WGS) entry which is preliminary data.</text>
</comment>
<dbReference type="AlphaFoldDB" id="A0A5R9DTU0"/>
<name>A0A5R9DTU0_9ACTN</name>
<accession>A0A5R9DTU0</accession>
<gene>
    <name evidence="1" type="ORF">FEF34_37870</name>
</gene>
<sequence>MSLFSRRAPERSATSSEGGVWLERWSGGRRAEFDEVEFVDDYAVLRWETDRGGFGLAHALHDGNGQVHAAIRALRRRHRERTEARYACVAVAMAATQVSDPYVPKLIACDLQEGADQYETTWARLAMVLGQRAPYWFATLRDRDAIAAWRPGTPPAVVPACHVTNPVGALAELAAGEPDGSPAAELCLHLAREIRARDHDAVTRHVAELLENAADGGDGAHLALGAVPAELRHPEPAAPPEMVRRAGWLSITERRDVLAHRVAGLAQRWDGGQDWHTGGAVVVDPTACPVAREWEQRLVPADRGQAPTVLEKHLLDNAHDESDILLLDPVTGIPALRRAPGTDREDLFTLCLQRLPTSSPLAALILSGETSWVRTEDGTLWFAPAREGWGVSWGYSGTGCHTLAQLAGVLLDDISAPAMKAGAHEPESSLFELLRTTPQSGVTTYTRAQLETSRTR</sequence>
<keyword evidence="2" id="KW-1185">Reference proteome</keyword>
<protein>
    <submittedName>
        <fullName evidence="1">Uncharacterized protein</fullName>
    </submittedName>
</protein>
<dbReference type="EMBL" id="VAWE01000002">
    <property type="protein sequence ID" value="TLQ39174.1"/>
    <property type="molecule type" value="Genomic_DNA"/>
</dbReference>
<evidence type="ECO:0000313" key="1">
    <source>
        <dbReference type="EMBL" id="TLQ39174.1"/>
    </source>
</evidence>